<dbReference type="Pfam" id="PF26178">
    <property type="entry name" value="PI-PLC_cat"/>
    <property type="match status" value="1"/>
</dbReference>
<dbReference type="InterPro" id="IPR051057">
    <property type="entry name" value="PI-PLC_domain"/>
</dbReference>
<dbReference type="PANTHER" id="PTHR13593">
    <property type="match status" value="1"/>
</dbReference>
<name>A0A834GTY7_RHOSS</name>
<evidence type="ECO:0000313" key="2">
    <source>
        <dbReference type="Proteomes" id="UP000626092"/>
    </source>
</evidence>
<dbReference type="PANTHER" id="PTHR13593:SF51">
    <property type="entry name" value="F21F23.12 PROTEIN"/>
    <property type="match status" value="1"/>
</dbReference>
<accession>A0A834GTY7</accession>
<dbReference type="GO" id="GO:0008081">
    <property type="term" value="F:phosphoric diester hydrolase activity"/>
    <property type="evidence" value="ECO:0007669"/>
    <property type="project" value="TreeGrafter"/>
</dbReference>
<protein>
    <submittedName>
        <fullName evidence="1">Uncharacterized protein</fullName>
    </submittedName>
</protein>
<dbReference type="EMBL" id="WJXA01000007">
    <property type="protein sequence ID" value="KAF7139151.1"/>
    <property type="molecule type" value="Genomic_DNA"/>
</dbReference>
<dbReference type="AlphaFoldDB" id="A0A834GTY7"/>
<proteinExistence type="predicted"/>
<comment type="caution">
    <text evidence="1">The sequence shown here is derived from an EMBL/GenBank/DDBJ whole genome shotgun (WGS) entry which is preliminary data.</text>
</comment>
<gene>
    <name evidence="1" type="ORF">RHSIM_Rhsim07G0252200</name>
</gene>
<evidence type="ECO:0000313" key="1">
    <source>
        <dbReference type="EMBL" id="KAF7139151.1"/>
    </source>
</evidence>
<keyword evidence="2" id="KW-1185">Reference proteome</keyword>
<reference evidence="1" key="1">
    <citation type="submission" date="2019-11" db="EMBL/GenBank/DDBJ databases">
        <authorList>
            <person name="Liu Y."/>
            <person name="Hou J."/>
            <person name="Li T.-Q."/>
            <person name="Guan C.-H."/>
            <person name="Wu X."/>
            <person name="Wu H.-Z."/>
            <person name="Ling F."/>
            <person name="Zhang R."/>
            <person name="Shi X.-G."/>
            <person name="Ren J.-P."/>
            <person name="Chen E.-F."/>
            <person name="Sun J.-M."/>
        </authorList>
    </citation>
    <scope>NUCLEOTIDE SEQUENCE</scope>
    <source>
        <strain evidence="1">Adult_tree_wgs_1</strain>
        <tissue evidence="1">Leaves</tissue>
    </source>
</reference>
<dbReference type="Proteomes" id="UP000626092">
    <property type="component" value="Unassembled WGS sequence"/>
</dbReference>
<sequence length="175" mass="19617">MILILMNLNLDVETNHNLSFWCYFQSSTAKGYVGLQTGASTDSQNQIDSDQFSDEEKEDVVARDKDSGLEKIAELQAQSTINQGFFRSIRIGCKEYQDSKTQTAALPILNEIEEFLSSNPFEILALILEDCVEASNGLTKVFKAARLTKYLLPLEKMSRNGGDWPISQGHGYTYT</sequence>
<organism evidence="1 2">
    <name type="scientific">Rhododendron simsii</name>
    <name type="common">Sims's rhododendron</name>
    <dbReference type="NCBI Taxonomy" id="118357"/>
    <lineage>
        <taxon>Eukaryota</taxon>
        <taxon>Viridiplantae</taxon>
        <taxon>Streptophyta</taxon>
        <taxon>Embryophyta</taxon>
        <taxon>Tracheophyta</taxon>
        <taxon>Spermatophyta</taxon>
        <taxon>Magnoliopsida</taxon>
        <taxon>eudicotyledons</taxon>
        <taxon>Gunneridae</taxon>
        <taxon>Pentapetalae</taxon>
        <taxon>asterids</taxon>
        <taxon>Ericales</taxon>
        <taxon>Ericaceae</taxon>
        <taxon>Ericoideae</taxon>
        <taxon>Rhodoreae</taxon>
        <taxon>Rhododendron</taxon>
    </lineage>
</organism>